<dbReference type="EMBL" id="PVUF01000004">
    <property type="protein sequence ID" value="PRZ48184.1"/>
    <property type="molecule type" value="Genomic_DNA"/>
</dbReference>
<sequence length="315" mass="34112">MTQTSRPPLTTLNGHDIGRFAFGCMQFGGRADAQASAEMFAACRASGLRHFDTAWVYTEGASEEILGKLIAPEREALYVATKVGITGGASAANMRAQFDQSRQRLNLDGVDLLYLHRFDPDTPLEDTLTCFAELKQQGLIRHVGLSNFAAWQVMKAVALAARLGLQIDVLQPMYSLVKRQAEVELLPMCADQNILPVPYSPLGGGLLTGKYARGGSGRLSEDKRYAARYGQDWMHQSARDLLEIAEELDIDAATLAVAWAAGHPARPAPILSARSAAQLAPSLAATQFEMSPELYARIAALSPRPAPATDRLEEA</sequence>
<dbReference type="GO" id="GO:0005829">
    <property type="term" value="C:cytosol"/>
    <property type="evidence" value="ECO:0007669"/>
    <property type="project" value="TreeGrafter"/>
</dbReference>
<evidence type="ECO:0000256" key="1">
    <source>
        <dbReference type="ARBA" id="ARBA00023002"/>
    </source>
</evidence>
<gene>
    <name evidence="3" type="ORF">CLV89_1046</name>
</gene>
<protein>
    <submittedName>
        <fullName evidence="3">Aryl-alcohol dehydrogenase-like predicted oxidoreductase</fullName>
    </submittedName>
</protein>
<dbReference type="PROSITE" id="PS00062">
    <property type="entry name" value="ALDOKETO_REDUCTASE_2"/>
    <property type="match status" value="1"/>
</dbReference>
<dbReference type="Gene3D" id="3.20.20.100">
    <property type="entry name" value="NADP-dependent oxidoreductase domain"/>
    <property type="match status" value="1"/>
</dbReference>
<dbReference type="InterPro" id="IPR020471">
    <property type="entry name" value="AKR"/>
</dbReference>
<evidence type="ECO:0000313" key="3">
    <source>
        <dbReference type="EMBL" id="PRZ48184.1"/>
    </source>
</evidence>
<name>A0A2T1AHV2_TRISK</name>
<dbReference type="Proteomes" id="UP000237718">
    <property type="component" value="Unassembled WGS sequence"/>
</dbReference>
<dbReference type="PRINTS" id="PR00069">
    <property type="entry name" value="ALDKETRDTASE"/>
</dbReference>
<dbReference type="InterPro" id="IPR018170">
    <property type="entry name" value="Aldo/ket_reductase_CS"/>
</dbReference>
<evidence type="ECO:0000259" key="2">
    <source>
        <dbReference type="Pfam" id="PF00248"/>
    </source>
</evidence>
<comment type="caution">
    <text evidence="3">The sequence shown here is derived from an EMBL/GenBank/DDBJ whole genome shotgun (WGS) entry which is preliminary data.</text>
</comment>
<dbReference type="GO" id="GO:0016491">
    <property type="term" value="F:oxidoreductase activity"/>
    <property type="evidence" value="ECO:0007669"/>
    <property type="project" value="UniProtKB-KW"/>
</dbReference>
<dbReference type="InterPro" id="IPR036812">
    <property type="entry name" value="NAD(P)_OxRdtase_dom_sf"/>
</dbReference>
<dbReference type="InterPro" id="IPR023210">
    <property type="entry name" value="NADP_OxRdtase_dom"/>
</dbReference>
<dbReference type="Pfam" id="PF00248">
    <property type="entry name" value="Aldo_ket_red"/>
    <property type="match status" value="1"/>
</dbReference>
<dbReference type="PANTHER" id="PTHR43364:SF4">
    <property type="entry name" value="NAD(P)-LINKED OXIDOREDUCTASE SUPERFAMILY PROTEIN"/>
    <property type="match status" value="1"/>
</dbReference>
<dbReference type="OrthoDB" id="9803483at2"/>
<proteinExistence type="predicted"/>
<dbReference type="AlphaFoldDB" id="A0A2T1AHV2"/>
<feature type="domain" description="NADP-dependent oxidoreductase" evidence="2">
    <location>
        <begin position="21"/>
        <end position="301"/>
    </location>
</feature>
<dbReference type="RefSeq" id="WP_106163462.1">
    <property type="nucleotide sequence ID" value="NZ_PVUF01000004.1"/>
</dbReference>
<reference evidence="3 4" key="1">
    <citation type="submission" date="2018-03" db="EMBL/GenBank/DDBJ databases">
        <title>Genomic Encyclopedia of Archaeal and Bacterial Type Strains, Phase II (KMG-II): from individual species to whole genera.</title>
        <authorList>
            <person name="Goeker M."/>
        </authorList>
    </citation>
    <scope>NUCLEOTIDE SEQUENCE [LARGE SCALE GENOMIC DNA]</scope>
    <source>
        <strain evidence="3 4">DSM 25328</strain>
    </source>
</reference>
<keyword evidence="1" id="KW-0560">Oxidoreductase</keyword>
<organism evidence="3 4">
    <name type="scientific">Tritonibacter scottomollicae</name>
    <name type="common">Epibacterium scottomollicae</name>
    <dbReference type="NCBI Taxonomy" id="483013"/>
    <lineage>
        <taxon>Bacteria</taxon>
        <taxon>Pseudomonadati</taxon>
        <taxon>Pseudomonadota</taxon>
        <taxon>Alphaproteobacteria</taxon>
        <taxon>Rhodobacterales</taxon>
        <taxon>Paracoccaceae</taxon>
        <taxon>Tritonibacter</taxon>
    </lineage>
</organism>
<dbReference type="PANTHER" id="PTHR43364">
    <property type="entry name" value="NADH-SPECIFIC METHYLGLYOXAL REDUCTASE-RELATED"/>
    <property type="match status" value="1"/>
</dbReference>
<dbReference type="SUPFAM" id="SSF51430">
    <property type="entry name" value="NAD(P)-linked oxidoreductase"/>
    <property type="match status" value="1"/>
</dbReference>
<dbReference type="InterPro" id="IPR050523">
    <property type="entry name" value="AKR_Detox_Biosynth"/>
</dbReference>
<evidence type="ECO:0000313" key="4">
    <source>
        <dbReference type="Proteomes" id="UP000237718"/>
    </source>
</evidence>
<accession>A0A2T1AHV2</accession>